<dbReference type="EMBL" id="JABAEW010000030">
    <property type="protein sequence ID" value="NMD87770.1"/>
    <property type="molecule type" value="Genomic_DNA"/>
</dbReference>
<evidence type="ECO:0000256" key="1">
    <source>
        <dbReference type="SAM" id="Phobius"/>
    </source>
</evidence>
<gene>
    <name evidence="3" type="ORF">C8D82_10429</name>
    <name evidence="2" type="ORF">HF882_14375</name>
</gene>
<evidence type="ECO:0000313" key="4">
    <source>
        <dbReference type="Proteomes" id="UP000245959"/>
    </source>
</evidence>
<dbReference type="EMBL" id="QEKH01000004">
    <property type="protein sequence ID" value="PVY44886.1"/>
    <property type="molecule type" value="Genomic_DNA"/>
</dbReference>
<feature type="transmembrane region" description="Helical" evidence="1">
    <location>
        <begin position="379"/>
        <end position="403"/>
    </location>
</feature>
<dbReference type="GeneID" id="78294199"/>
<keyword evidence="1" id="KW-1133">Transmembrane helix</keyword>
<dbReference type="Proteomes" id="UP000576225">
    <property type="component" value="Unassembled WGS sequence"/>
</dbReference>
<evidence type="ECO:0000313" key="3">
    <source>
        <dbReference type="EMBL" id="PVY44886.1"/>
    </source>
</evidence>
<feature type="transmembrane region" description="Helical" evidence="1">
    <location>
        <begin position="447"/>
        <end position="467"/>
    </location>
</feature>
<feature type="transmembrane region" description="Helical" evidence="1">
    <location>
        <begin position="98"/>
        <end position="125"/>
    </location>
</feature>
<feature type="transmembrane region" description="Helical" evidence="1">
    <location>
        <begin position="415"/>
        <end position="435"/>
    </location>
</feature>
<protein>
    <recommendedName>
        <fullName evidence="6">ABC transporter permease</fullName>
    </recommendedName>
</protein>
<dbReference type="OrthoDB" id="260446at2"/>
<dbReference type="PANTHER" id="PTHR43471">
    <property type="entry name" value="ABC TRANSPORTER PERMEASE"/>
    <property type="match status" value="1"/>
</dbReference>
<dbReference type="Proteomes" id="UP000245959">
    <property type="component" value="Unassembled WGS sequence"/>
</dbReference>
<accession>A0A2U1B890</accession>
<sequence>MKPFWAIVKLTLRNAVRSHLFQLLLFLLLLCVVLIPSTISGDGTAGGFIRISLLYSLSAVSTILALSSIWLGCFVMAQDIDNYQLHMVVTKPVSRVKIWLAKWVGINILHLFLLLVSALAIYFIIMAKYNQQNFPEKEREKIRNEVLVGRRVFWPYRPDYDEQSRRLVTQRIKEREQRGIAVDRSPEAQDNLLRDARREVISQDTQAHYGQPRTWVFPYIPDTGKPMFLRYRPYIGKVATEGQRMTRVWWEIGMPQLQNPSAGGNSVFDQNAKAGYEVYFVPMAEYPEQVMSGEFHEKTIPAGVKVITPDHQVVFRYTNADDAQGSQFFQLTDGPKLLIEVAGFFENYMRAILVIAMELLILSGLGCAFGGFLTMPTAVFVVISYLLFGSFAVYMTGLSYVSGAADQIGQFIAKLLLVVVIPLQAFEVTGIVASGEIIELALIWKLFWFYFLCRALPLFALGIFFYWRRELGLVIRK</sequence>
<dbReference type="PANTHER" id="PTHR43471:SF10">
    <property type="entry name" value="SLL1107 PROTEIN"/>
    <property type="match status" value="1"/>
</dbReference>
<keyword evidence="1" id="KW-0472">Membrane</keyword>
<dbReference type="AlphaFoldDB" id="A0A2U1B890"/>
<feature type="transmembrane region" description="Helical" evidence="1">
    <location>
        <begin position="351"/>
        <end position="373"/>
    </location>
</feature>
<keyword evidence="4" id="KW-1185">Reference proteome</keyword>
<evidence type="ECO:0000313" key="2">
    <source>
        <dbReference type="EMBL" id="NMD87770.1"/>
    </source>
</evidence>
<keyword evidence="1" id="KW-0812">Transmembrane</keyword>
<reference evidence="2 5" key="2">
    <citation type="submission" date="2020-04" db="EMBL/GenBank/DDBJ databases">
        <authorList>
            <person name="Hitch T.C.A."/>
            <person name="Wylensek D."/>
            <person name="Clavel T."/>
        </authorList>
    </citation>
    <scope>NUCLEOTIDE SEQUENCE [LARGE SCALE GENOMIC DNA]</scope>
    <source>
        <strain evidence="2 5">COR2-253-APC-1A</strain>
    </source>
</reference>
<reference evidence="3 4" key="1">
    <citation type="submission" date="2018-04" db="EMBL/GenBank/DDBJ databases">
        <title>Genomic Encyclopedia of Type Strains, Phase IV (KMG-IV): sequencing the most valuable type-strain genomes for metagenomic binning, comparative biology and taxonomic classification.</title>
        <authorList>
            <person name="Goeker M."/>
        </authorList>
    </citation>
    <scope>NUCLEOTIDE SEQUENCE [LARGE SCALE GENOMIC DNA]</scope>
    <source>
        <strain evidence="3 4">DSM 14823</strain>
    </source>
</reference>
<organism evidence="3 4">
    <name type="scientific">Victivallis vadensis</name>
    <dbReference type="NCBI Taxonomy" id="172901"/>
    <lineage>
        <taxon>Bacteria</taxon>
        <taxon>Pseudomonadati</taxon>
        <taxon>Lentisphaerota</taxon>
        <taxon>Lentisphaeria</taxon>
        <taxon>Victivallales</taxon>
        <taxon>Victivallaceae</taxon>
        <taxon>Victivallis</taxon>
    </lineage>
</organism>
<evidence type="ECO:0008006" key="6">
    <source>
        <dbReference type="Google" id="ProtNLM"/>
    </source>
</evidence>
<dbReference type="RefSeq" id="WP_116882878.1">
    <property type="nucleotide sequence ID" value="NZ_CABMMC010000043.1"/>
</dbReference>
<feature type="transmembrane region" description="Helical" evidence="1">
    <location>
        <begin position="53"/>
        <end position="78"/>
    </location>
</feature>
<proteinExistence type="predicted"/>
<evidence type="ECO:0000313" key="5">
    <source>
        <dbReference type="Proteomes" id="UP000576225"/>
    </source>
</evidence>
<comment type="caution">
    <text evidence="3">The sequence shown here is derived from an EMBL/GenBank/DDBJ whole genome shotgun (WGS) entry which is preliminary data.</text>
</comment>
<name>A0A2U1B890_9BACT</name>
<feature type="transmembrane region" description="Helical" evidence="1">
    <location>
        <begin position="20"/>
        <end position="41"/>
    </location>
</feature>